<dbReference type="PANTHER" id="PTHR30489">
    <property type="entry name" value="LIPOPROTEIN-RELEASING SYSTEM TRANSMEMBRANE PROTEIN LOLE"/>
    <property type="match status" value="1"/>
</dbReference>
<comment type="subcellular location">
    <subcellularLocation>
        <location evidence="1">Cell membrane</location>
        <topology evidence="1">Multi-pass membrane protein</topology>
    </subcellularLocation>
</comment>
<dbReference type="AlphaFoldDB" id="A0A2W1NVJ7"/>
<name>A0A2W1NVJ7_9FLAO</name>
<comment type="caution">
    <text evidence="9">The sequence shown here is derived from an EMBL/GenBank/DDBJ whole genome shotgun (WGS) entry which is preliminary data.</text>
</comment>
<evidence type="ECO:0000259" key="8">
    <source>
        <dbReference type="Pfam" id="PF02687"/>
    </source>
</evidence>
<evidence type="ECO:0000256" key="4">
    <source>
        <dbReference type="ARBA" id="ARBA00022692"/>
    </source>
</evidence>
<dbReference type="GO" id="GO:0044874">
    <property type="term" value="P:lipoprotein localization to outer membrane"/>
    <property type="evidence" value="ECO:0007669"/>
    <property type="project" value="TreeGrafter"/>
</dbReference>
<evidence type="ECO:0000313" key="9">
    <source>
        <dbReference type="EMBL" id="PZE18818.1"/>
    </source>
</evidence>
<evidence type="ECO:0000256" key="6">
    <source>
        <dbReference type="ARBA" id="ARBA00023136"/>
    </source>
</evidence>
<keyword evidence="6 7" id="KW-0472">Membrane</keyword>
<evidence type="ECO:0000256" key="3">
    <source>
        <dbReference type="ARBA" id="ARBA00022475"/>
    </source>
</evidence>
<evidence type="ECO:0000256" key="5">
    <source>
        <dbReference type="ARBA" id="ARBA00022989"/>
    </source>
</evidence>
<comment type="similarity">
    <text evidence="2">Belongs to the ABC-4 integral membrane protein family. LolC/E subfamily.</text>
</comment>
<keyword evidence="5 7" id="KW-1133">Transmembrane helix</keyword>
<dbReference type="PANTHER" id="PTHR30489:SF0">
    <property type="entry name" value="LIPOPROTEIN-RELEASING SYSTEM TRANSMEMBRANE PROTEIN LOLE"/>
    <property type="match status" value="1"/>
</dbReference>
<accession>A0A2W1NVJ7</accession>
<evidence type="ECO:0000256" key="1">
    <source>
        <dbReference type="ARBA" id="ARBA00004651"/>
    </source>
</evidence>
<dbReference type="EMBL" id="QKSB01000001">
    <property type="protein sequence ID" value="PZE18818.1"/>
    <property type="molecule type" value="Genomic_DNA"/>
</dbReference>
<evidence type="ECO:0000256" key="7">
    <source>
        <dbReference type="SAM" id="Phobius"/>
    </source>
</evidence>
<gene>
    <name evidence="9" type="ORF">DNU06_03020</name>
</gene>
<evidence type="ECO:0000256" key="2">
    <source>
        <dbReference type="ARBA" id="ARBA00005236"/>
    </source>
</evidence>
<keyword evidence="3" id="KW-1003">Cell membrane</keyword>
<sequence>MIIVISAFNGVEGLVISLFNSFEPDLKIELVAGKTFPAAAMPVTITEDEELALYSKIIEETVIFKNYEQFAFGKIKGVEPAYLTMVNMPEKLMESNTGFDGLSMAKDGVNYGFAGYVIFQNLGGYIYDIPGEYESLTIYAPRRNKKIKRNSSDAFEIATIPIAGVFSFNNTINEKYVIIPITLAQQMLDYGDEISALELQYNDGVDLELKKTEIKNILGPNFSVKTAYEQNELIYKTSKSEKWMVIVLLGFIFFLGTFTMVASITMLILEKKQNIKTLYAFGATSEQLKRIFFYEGLLINFLGIIFGLTIGVLVLLLQLKFGLLKMTGGMVENFPVVIKLSDIFLILGITTVIGMITAYLPSRILINKTIK</sequence>
<feature type="transmembrane region" description="Helical" evidence="7">
    <location>
        <begin position="243"/>
        <end position="269"/>
    </location>
</feature>
<evidence type="ECO:0000313" key="10">
    <source>
        <dbReference type="Proteomes" id="UP000249248"/>
    </source>
</evidence>
<dbReference type="Proteomes" id="UP000249248">
    <property type="component" value="Unassembled WGS sequence"/>
</dbReference>
<proteinExistence type="inferred from homology"/>
<dbReference type="GO" id="GO:0098797">
    <property type="term" value="C:plasma membrane protein complex"/>
    <property type="evidence" value="ECO:0007669"/>
    <property type="project" value="TreeGrafter"/>
</dbReference>
<reference evidence="9 10" key="1">
    <citation type="submission" date="2018-06" db="EMBL/GenBank/DDBJ databases">
        <title>The draft genome sequence of Crocinitomix sp. SM1701.</title>
        <authorList>
            <person name="Zhang X."/>
        </authorList>
    </citation>
    <scope>NUCLEOTIDE SEQUENCE [LARGE SCALE GENOMIC DNA]</scope>
    <source>
        <strain evidence="9 10">SM1701</strain>
    </source>
</reference>
<dbReference type="InterPro" id="IPR003838">
    <property type="entry name" value="ABC3_permease_C"/>
</dbReference>
<feature type="transmembrane region" description="Helical" evidence="7">
    <location>
        <begin position="297"/>
        <end position="323"/>
    </location>
</feature>
<dbReference type="Pfam" id="PF02687">
    <property type="entry name" value="FtsX"/>
    <property type="match status" value="1"/>
</dbReference>
<keyword evidence="4 7" id="KW-0812">Transmembrane</keyword>
<dbReference type="InterPro" id="IPR051447">
    <property type="entry name" value="Lipoprotein-release_system"/>
</dbReference>
<feature type="domain" description="ABC3 transporter permease C-terminal" evidence="8">
    <location>
        <begin position="247"/>
        <end position="369"/>
    </location>
</feature>
<organism evidence="9 10">
    <name type="scientific">Putridiphycobacter roseus</name>
    <dbReference type="NCBI Taxonomy" id="2219161"/>
    <lineage>
        <taxon>Bacteria</taxon>
        <taxon>Pseudomonadati</taxon>
        <taxon>Bacteroidota</taxon>
        <taxon>Flavobacteriia</taxon>
        <taxon>Flavobacteriales</taxon>
        <taxon>Crocinitomicaceae</taxon>
        <taxon>Putridiphycobacter</taxon>
    </lineage>
</organism>
<feature type="transmembrane region" description="Helical" evidence="7">
    <location>
        <begin position="343"/>
        <end position="361"/>
    </location>
</feature>
<keyword evidence="10" id="KW-1185">Reference proteome</keyword>
<protein>
    <recommendedName>
        <fullName evidence="8">ABC3 transporter permease C-terminal domain-containing protein</fullName>
    </recommendedName>
</protein>